<dbReference type="Pfam" id="PF07534">
    <property type="entry name" value="TLD"/>
    <property type="match status" value="1"/>
</dbReference>
<keyword evidence="4" id="KW-1185">Reference proteome</keyword>
<dbReference type="Gene3D" id="1.10.510.10">
    <property type="entry name" value="Transferase(Phosphotransferase) domain 1"/>
    <property type="match status" value="1"/>
</dbReference>
<gene>
    <name evidence="3" type="ORF">GMARGA_LOCUS985</name>
</gene>
<dbReference type="InterPro" id="IPR011009">
    <property type="entry name" value="Kinase-like_dom_sf"/>
</dbReference>
<dbReference type="EMBL" id="CAJVQB010000217">
    <property type="protein sequence ID" value="CAG8475561.1"/>
    <property type="molecule type" value="Genomic_DNA"/>
</dbReference>
<protein>
    <submittedName>
        <fullName evidence="3">43693_t:CDS:1</fullName>
    </submittedName>
</protein>
<feature type="region of interest" description="Disordered" evidence="1">
    <location>
        <begin position="420"/>
        <end position="476"/>
    </location>
</feature>
<comment type="caution">
    <text evidence="3">The sequence shown here is derived from an EMBL/GenBank/DDBJ whole genome shotgun (WGS) entry which is preliminary data.</text>
</comment>
<feature type="compositionally biased region" description="Polar residues" evidence="1">
    <location>
        <begin position="420"/>
        <end position="429"/>
    </location>
</feature>
<evidence type="ECO:0000313" key="3">
    <source>
        <dbReference type="EMBL" id="CAG8475561.1"/>
    </source>
</evidence>
<accession>A0ABM8VY24</accession>
<dbReference type="SUPFAM" id="SSF56112">
    <property type="entry name" value="Protein kinase-like (PK-like)"/>
    <property type="match status" value="1"/>
</dbReference>
<organism evidence="3 4">
    <name type="scientific">Gigaspora margarita</name>
    <dbReference type="NCBI Taxonomy" id="4874"/>
    <lineage>
        <taxon>Eukaryota</taxon>
        <taxon>Fungi</taxon>
        <taxon>Fungi incertae sedis</taxon>
        <taxon>Mucoromycota</taxon>
        <taxon>Glomeromycotina</taxon>
        <taxon>Glomeromycetes</taxon>
        <taxon>Diversisporales</taxon>
        <taxon>Gigasporaceae</taxon>
        <taxon>Gigaspora</taxon>
    </lineage>
</organism>
<evidence type="ECO:0000259" key="2">
    <source>
        <dbReference type="PROSITE" id="PS51886"/>
    </source>
</evidence>
<dbReference type="InterPro" id="IPR006571">
    <property type="entry name" value="TLDc_dom"/>
</dbReference>
<dbReference type="PROSITE" id="PS51886">
    <property type="entry name" value="TLDC"/>
    <property type="match status" value="1"/>
</dbReference>
<evidence type="ECO:0000256" key="1">
    <source>
        <dbReference type="SAM" id="MobiDB-lite"/>
    </source>
</evidence>
<feature type="compositionally biased region" description="Polar residues" evidence="1">
    <location>
        <begin position="324"/>
        <end position="334"/>
    </location>
</feature>
<name>A0ABM8VY24_GIGMA</name>
<reference evidence="3 4" key="1">
    <citation type="submission" date="2021-06" db="EMBL/GenBank/DDBJ databases">
        <authorList>
            <person name="Kallberg Y."/>
            <person name="Tangrot J."/>
            <person name="Rosling A."/>
        </authorList>
    </citation>
    <scope>NUCLEOTIDE SEQUENCE [LARGE SCALE GENOMIC DNA]</scope>
    <source>
        <strain evidence="3 4">120-4 pot B 10/14</strain>
    </source>
</reference>
<feature type="region of interest" description="Disordered" evidence="1">
    <location>
        <begin position="302"/>
        <end position="335"/>
    </location>
</feature>
<feature type="domain" description="TLDc" evidence="2">
    <location>
        <begin position="164"/>
        <end position="382"/>
    </location>
</feature>
<dbReference type="Proteomes" id="UP000789901">
    <property type="component" value="Unassembled WGS sequence"/>
</dbReference>
<proteinExistence type="predicted"/>
<evidence type="ECO:0000313" key="4">
    <source>
        <dbReference type="Proteomes" id="UP000789901"/>
    </source>
</evidence>
<sequence>MLYFFTLDCNKKDKVNNKIKEYYLLIEKIINDSMINFYDYDEFFQFEKINKGGHGKIQKAYWKSRELTVTLHNIKIGLNIDKEIIQEYIKRVEIVTNIKKHPHICQFYGIAKDQILKELLLISNEEPNDKSIILKSTIIFEDEPNISDSSKISPIKQTTFSAQYLINKEQFKLISKWIHEISKKSIISKLLFPITTVPPYEFKLLLRGSRDGFTPADFHQMCDGKGATLTLLKVKHENEILGGYNPYSWESPISSKYCNTSKSFIFKFDYNNPEKFKLSKSKHNKSIIKLRADYGPYFKDLRPSMSNTKPRTHDHNTDPPLPYRSTSTAPTSGADTHIDPTIKTYIDESIQSSTTSVVQSIKQYIDSQFNSQLDKQRLWNEQLQANITNALSEMKQTISGNGALTQKKSSTPEDRTVLLQQPQQSTNVNPAAEKEKETAQPTAYYESIGSHPIGPRHDSDSSINTTHYAAHKLTSR</sequence>